<feature type="active site" description="Proton donor" evidence="14">
    <location>
        <position position="73"/>
    </location>
</feature>
<keyword evidence="12" id="KW-0511">Multifunctional enzyme</keyword>
<evidence type="ECO:0000256" key="15">
    <source>
        <dbReference type="PIRSR" id="PIRSR006769-2"/>
    </source>
</evidence>
<dbReference type="EC" id="3.5.4.26" evidence="13"/>
<comment type="catalytic activity">
    <reaction evidence="13">
        <text>2,5-diamino-6-hydroxy-4-(5-phosphoribosylamino)-pyrimidine + H2O + H(+) = 5-amino-6-(5-phospho-D-ribosylamino)uracil + NH4(+)</text>
        <dbReference type="Rhea" id="RHEA:21868"/>
        <dbReference type="ChEBI" id="CHEBI:15377"/>
        <dbReference type="ChEBI" id="CHEBI:15378"/>
        <dbReference type="ChEBI" id="CHEBI:28938"/>
        <dbReference type="ChEBI" id="CHEBI:58453"/>
        <dbReference type="ChEBI" id="CHEBI:58614"/>
        <dbReference type="EC" id="3.5.4.26"/>
    </reaction>
</comment>
<dbReference type="InterPro" id="IPR002734">
    <property type="entry name" value="RibDG_C"/>
</dbReference>
<comment type="similarity">
    <text evidence="5 13">In the C-terminal section; belongs to the HTP reductase family.</text>
</comment>
<feature type="domain" description="CMP/dCMP-type deaminase" evidence="17">
    <location>
        <begin position="22"/>
        <end position="146"/>
    </location>
</feature>
<dbReference type="Pfam" id="PF01872">
    <property type="entry name" value="RibD_C"/>
    <property type="match status" value="1"/>
</dbReference>
<evidence type="ECO:0000256" key="10">
    <source>
        <dbReference type="ARBA" id="ARBA00022857"/>
    </source>
</evidence>
<dbReference type="EMBL" id="AHKF01000017">
    <property type="protein sequence ID" value="EIA08924.1"/>
    <property type="molecule type" value="Genomic_DNA"/>
</dbReference>
<evidence type="ECO:0000256" key="9">
    <source>
        <dbReference type="ARBA" id="ARBA00022833"/>
    </source>
</evidence>
<name>H7FRE1_FLAFP</name>
<dbReference type="PATRIC" id="fig|1086011.3.peg.1651"/>
<dbReference type="Gene3D" id="3.40.430.10">
    <property type="entry name" value="Dihydrofolate Reductase, subunit A"/>
    <property type="match status" value="1"/>
</dbReference>
<evidence type="ECO:0000256" key="5">
    <source>
        <dbReference type="ARBA" id="ARBA00007417"/>
    </source>
</evidence>
<evidence type="ECO:0000256" key="7">
    <source>
        <dbReference type="ARBA" id="ARBA00022723"/>
    </source>
</evidence>
<keyword evidence="11 13" id="KW-0560">Oxidoreductase</keyword>
<comment type="catalytic activity">
    <reaction evidence="13">
        <text>5-amino-6-(5-phospho-D-ribitylamino)uracil + NADP(+) = 5-amino-6-(5-phospho-D-ribosylamino)uracil + NADPH + H(+)</text>
        <dbReference type="Rhea" id="RHEA:17845"/>
        <dbReference type="ChEBI" id="CHEBI:15378"/>
        <dbReference type="ChEBI" id="CHEBI:57783"/>
        <dbReference type="ChEBI" id="CHEBI:58349"/>
        <dbReference type="ChEBI" id="CHEBI:58421"/>
        <dbReference type="ChEBI" id="CHEBI:58453"/>
        <dbReference type="EC" id="1.1.1.193"/>
    </reaction>
</comment>
<dbReference type="Pfam" id="PF00383">
    <property type="entry name" value="dCMP_cyt_deam_1"/>
    <property type="match status" value="1"/>
</dbReference>
<evidence type="ECO:0000256" key="2">
    <source>
        <dbReference type="ARBA" id="ARBA00004882"/>
    </source>
</evidence>
<keyword evidence="10 13" id="KW-0521">NADP</keyword>
<feature type="binding site" evidence="15">
    <location>
        <position position="240"/>
    </location>
    <ligand>
        <name>substrate</name>
    </ligand>
</feature>
<comment type="pathway">
    <text evidence="3 13">Cofactor biosynthesis; riboflavin biosynthesis; 5-amino-6-(D-ribitylamino)uracil from GTP: step 3/4.</text>
</comment>
<dbReference type="InterPro" id="IPR002125">
    <property type="entry name" value="CMP_dCMP_dom"/>
</dbReference>
<comment type="similarity">
    <text evidence="4 13">In the N-terminal section; belongs to the cytidine and deoxycytidylate deaminase family.</text>
</comment>
<dbReference type="GO" id="GO:0008835">
    <property type="term" value="F:diaminohydroxyphosphoribosylaminopyrimidine deaminase activity"/>
    <property type="evidence" value="ECO:0007669"/>
    <property type="project" value="UniProtKB-EC"/>
</dbReference>
<accession>H7FRE1</accession>
<feature type="binding site" evidence="15">
    <location>
        <position position="217"/>
    </location>
    <ligand>
        <name>substrate</name>
    </ligand>
</feature>
<dbReference type="PROSITE" id="PS00903">
    <property type="entry name" value="CYT_DCMP_DEAMINASES_1"/>
    <property type="match status" value="1"/>
</dbReference>
<dbReference type="InterPro" id="IPR016193">
    <property type="entry name" value="Cytidine_deaminase-like"/>
</dbReference>
<feature type="binding site" evidence="16">
    <location>
        <position position="107"/>
    </location>
    <ligand>
        <name>Zn(2+)</name>
        <dbReference type="ChEBI" id="CHEBI:29105"/>
        <note>catalytic</note>
    </ligand>
</feature>
<dbReference type="UniPathway" id="UPA00275">
    <property type="reaction ID" value="UER00401"/>
</dbReference>
<dbReference type="SUPFAM" id="SSF53927">
    <property type="entry name" value="Cytidine deaminase-like"/>
    <property type="match status" value="1"/>
</dbReference>
<dbReference type="AlphaFoldDB" id="H7FRE1"/>
<dbReference type="Gene3D" id="3.40.140.10">
    <property type="entry name" value="Cytidine Deaminase, domain 2"/>
    <property type="match status" value="1"/>
</dbReference>
<evidence type="ECO:0000256" key="8">
    <source>
        <dbReference type="ARBA" id="ARBA00022801"/>
    </source>
</evidence>
<feature type="binding site" evidence="15">
    <location>
        <position position="203"/>
    </location>
    <ligand>
        <name>substrate</name>
    </ligand>
</feature>
<dbReference type="eggNOG" id="COG0117">
    <property type="taxonomic scope" value="Bacteria"/>
</dbReference>
<evidence type="ECO:0000256" key="13">
    <source>
        <dbReference type="PIRNR" id="PIRNR006769"/>
    </source>
</evidence>
<dbReference type="STRING" id="1086011.HJ01_01690"/>
<dbReference type="PROSITE" id="PS51747">
    <property type="entry name" value="CYT_DCMP_DEAMINASES_2"/>
    <property type="match status" value="1"/>
</dbReference>
<feature type="binding site" evidence="15">
    <location>
        <position position="316"/>
    </location>
    <ligand>
        <name>substrate</name>
    </ligand>
</feature>
<feature type="binding site" evidence="15">
    <location>
        <position position="177"/>
    </location>
    <ligand>
        <name>NADP(+)</name>
        <dbReference type="ChEBI" id="CHEBI:58349"/>
    </ligand>
</feature>
<feature type="binding site" evidence="15">
    <location>
        <position position="229"/>
    </location>
    <ligand>
        <name>NADP(+)</name>
        <dbReference type="ChEBI" id="CHEBI:58349"/>
    </ligand>
</feature>
<dbReference type="GO" id="GO:0008703">
    <property type="term" value="F:5-amino-6-(5-phosphoribosylamino)uracil reductase activity"/>
    <property type="evidence" value="ECO:0007669"/>
    <property type="project" value="UniProtKB-EC"/>
</dbReference>
<keyword evidence="7 13" id="KW-0479">Metal-binding</keyword>
<feature type="binding site" evidence="15">
    <location>
        <position position="233"/>
    </location>
    <ligand>
        <name>NADP(+)</name>
        <dbReference type="ChEBI" id="CHEBI:58349"/>
    </ligand>
</feature>
<dbReference type="InterPro" id="IPR004794">
    <property type="entry name" value="Eubact_RibD"/>
</dbReference>
<evidence type="ECO:0000256" key="11">
    <source>
        <dbReference type="ARBA" id="ARBA00023002"/>
    </source>
</evidence>
<dbReference type="GO" id="GO:0008270">
    <property type="term" value="F:zinc ion binding"/>
    <property type="evidence" value="ECO:0007669"/>
    <property type="project" value="InterPro"/>
</dbReference>
<dbReference type="PIRSF" id="PIRSF006769">
    <property type="entry name" value="RibD"/>
    <property type="match status" value="1"/>
</dbReference>
<evidence type="ECO:0000259" key="17">
    <source>
        <dbReference type="PROSITE" id="PS51747"/>
    </source>
</evidence>
<protein>
    <recommendedName>
        <fullName evidence="13">Riboflavin biosynthesis protein RibD</fullName>
    </recommendedName>
    <domain>
        <recommendedName>
            <fullName evidence="13">Diaminohydroxyphosphoribosylaminopyrimidine deaminase</fullName>
            <shortName evidence="13">DRAP deaminase</shortName>
            <ecNumber evidence="13">3.5.4.26</ecNumber>
        </recommendedName>
        <alternativeName>
            <fullName evidence="13">Riboflavin-specific deaminase</fullName>
        </alternativeName>
    </domain>
    <domain>
        <recommendedName>
            <fullName evidence="13">5-amino-6-(5-phosphoribosylamino)uracil reductase</fullName>
            <ecNumber evidence="13">1.1.1.193</ecNumber>
        </recommendedName>
        <alternativeName>
            <fullName evidence="13">HTP reductase</fullName>
        </alternativeName>
    </domain>
</protein>
<evidence type="ECO:0000313" key="18">
    <source>
        <dbReference type="EMBL" id="EIA08924.1"/>
    </source>
</evidence>
<reference evidence="18 19" key="1">
    <citation type="journal article" date="2014" name="Acta Crystallogr. D">
        <title>Structure-based characterization and antifreeze properties of a hyperactive ice-binding protein from the Antarctic bacterium Flavobacterium frigoris PS1.</title>
        <authorList>
            <person name="Do H."/>
            <person name="Kim S.J."/>
            <person name="Kim H.J."/>
            <person name="Lee J.H."/>
        </authorList>
    </citation>
    <scope>NUCLEOTIDE SEQUENCE [LARGE SCALE GENOMIC DNA]</scope>
    <source>
        <strain evidence="18 19">PS1</strain>
    </source>
</reference>
<comment type="caution">
    <text evidence="18">The sequence shown here is derived from an EMBL/GenBank/DDBJ whole genome shotgun (WGS) entry which is preliminary data.</text>
</comment>
<evidence type="ECO:0000256" key="16">
    <source>
        <dbReference type="PIRSR" id="PIRSR006769-3"/>
    </source>
</evidence>
<comment type="cofactor">
    <cofactor evidence="13 16">
        <name>Zn(2+)</name>
        <dbReference type="ChEBI" id="CHEBI:29105"/>
    </cofactor>
    <text evidence="13 16">Binds 1 zinc ion.</text>
</comment>
<proteinExistence type="inferred from homology"/>
<evidence type="ECO:0000256" key="4">
    <source>
        <dbReference type="ARBA" id="ARBA00005259"/>
    </source>
</evidence>
<comment type="function">
    <text evidence="1 13">Converts 2,5-diamino-6-(ribosylamino)-4(3h)-pyrimidinone 5'-phosphate into 5-amino-6-(ribosylamino)-2,4(1h,3h)-pyrimidinedione 5'-phosphate.</text>
</comment>
<dbReference type="GO" id="GO:0009231">
    <property type="term" value="P:riboflavin biosynthetic process"/>
    <property type="evidence" value="ECO:0007669"/>
    <property type="project" value="UniProtKB-UniPathway"/>
</dbReference>
<evidence type="ECO:0000256" key="3">
    <source>
        <dbReference type="ARBA" id="ARBA00004910"/>
    </source>
</evidence>
<evidence type="ECO:0000256" key="14">
    <source>
        <dbReference type="PIRSR" id="PIRSR006769-1"/>
    </source>
</evidence>
<gene>
    <name evidence="18" type="ORF">HJ01_01690</name>
</gene>
<dbReference type="InterPro" id="IPR024072">
    <property type="entry name" value="DHFR-like_dom_sf"/>
</dbReference>
<sequence>MLFSKVSKLNPKLKNNYFCIVKIHEKYIERCIQIAKNGLGTTYPNPLVGSVIVYDNKIIGEGWHRKAGEPHAEVNAINSVKDKSLLDKATIYVSLEPCSHFGKTPPCCDLIIKNKIPNIVIGTVDPNVKVAGNGIKRLIEAGTKVSVGVLENECNELNKRFFTFHQKKRPYIILKWAQSEDGFIAPDAKFRKTLNENQKRPVWITNQYSRQLVHKWRSEEQAILVGTQTVIDDNPKLDVRDWTGNNPIRVVLDLNNRTPNNSQVFDNQIKTIVISKSRQDVIKENLIFENIAFEKNIAQQLAEAMYRHQIQSVIIEGGRQTLQTFIDAKLWDEARFFSGNTIFTEGTTAPTLPKNHIEKQFIGQDELIISRNHD</sequence>
<evidence type="ECO:0000256" key="12">
    <source>
        <dbReference type="ARBA" id="ARBA00023268"/>
    </source>
</evidence>
<dbReference type="CDD" id="cd01284">
    <property type="entry name" value="Riboflavin_deaminase-reductase"/>
    <property type="match status" value="1"/>
</dbReference>
<dbReference type="PANTHER" id="PTHR38011:SF7">
    <property type="entry name" value="2,5-DIAMINO-6-RIBOSYLAMINO-4(3H)-PYRIMIDINONE 5'-PHOSPHATE REDUCTASE"/>
    <property type="match status" value="1"/>
</dbReference>
<feature type="binding site" evidence="16">
    <location>
        <position position="71"/>
    </location>
    <ligand>
        <name>Zn(2+)</name>
        <dbReference type="ChEBI" id="CHEBI:29105"/>
        <note>catalytic</note>
    </ligand>
</feature>
<keyword evidence="19" id="KW-1185">Reference proteome</keyword>
<dbReference type="SUPFAM" id="SSF53597">
    <property type="entry name" value="Dihydrofolate reductase-like"/>
    <property type="match status" value="1"/>
</dbReference>
<dbReference type="FunFam" id="3.40.140.10:FF:000025">
    <property type="entry name" value="Riboflavin biosynthesis protein RibD"/>
    <property type="match status" value="1"/>
</dbReference>
<keyword evidence="9 13" id="KW-0862">Zinc</keyword>
<comment type="pathway">
    <text evidence="2 13">Cofactor biosynthesis; riboflavin biosynthesis; 5-amino-6-(D-ribitylamino)uracil from GTP: step 2/4.</text>
</comment>
<evidence type="ECO:0000313" key="19">
    <source>
        <dbReference type="Proteomes" id="UP000005566"/>
    </source>
</evidence>
<evidence type="ECO:0000256" key="6">
    <source>
        <dbReference type="ARBA" id="ARBA00022619"/>
    </source>
</evidence>
<dbReference type="EC" id="1.1.1.193" evidence="13"/>
<organism evidence="18 19">
    <name type="scientific">Flavobacterium frigoris (strain PS1)</name>
    <dbReference type="NCBI Taxonomy" id="1086011"/>
    <lineage>
        <taxon>Bacteria</taxon>
        <taxon>Pseudomonadati</taxon>
        <taxon>Bacteroidota</taxon>
        <taxon>Flavobacteriia</taxon>
        <taxon>Flavobacteriales</taxon>
        <taxon>Flavobacteriaceae</taxon>
        <taxon>Flavobacterium</taxon>
    </lineage>
</organism>
<dbReference type="PANTHER" id="PTHR38011">
    <property type="entry name" value="DIHYDROFOLATE REDUCTASE FAMILY PROTEIN (AFU_ORTHOLOGUE AFUA_8G06820)"/>
    <property type="match status" value="1"/>
</dbReference>
<dbReference type="Proteomes" id="UP000005566">
    <property type="component" value="Unassembled WGS sequence"/>
</dbReference>
<dbReference type="eggNOG" id="COG1985">
    <property type="taxonomic scope" value="Bacteria"/>
</dbReference>
<dbReference type="InterPro" id="IPR016192">
    <property type="entry name" value="APOBEC/CMP_deaminase_Zn-bd"/>
</dbReference>
<keyword evidence="6 13" id="KW-0686">Riboflavin biosynthesis</keyword>
<feature type="binding site" evidence="15">
    <location>
        <position position="237"/>
    </location>
    <ligand>
        <name>substrate</name>
    </ligand>
</feature>
<keyword evidence="8 13" id="KW-0378">Hydrolase</keyword>
<feature type="binding site" evidence="16">
    <location>
        <position position="98"/>
    </location>
    <ligand>
        <name>Zn(2+)</name>
        <dbReference type="ChEBI" id="CHEBI:29105"/>
        <note>catalytic</note>
    </ligand>
</feature>
<dbReference type="InterPro" id="IPR050765">
    <property type="entry name" value="Riboflavin_Biosynth_HTPR"/>
</dbReference>
<evidence type="ECO:0000256" key="1">
    <source>
        <dbReference type="ARBA" id="ARBA00002151"/>
    </source>
</evidence>
<dbReference type="NCBIfam" id="TIGR00326">
    <property type="entry name" value="eubact_ribD"/>
    <property type="match status" value="1"/>
</dbReference>